<organism evidence="1 2">
    <name type="scientific">Bacillus spongiae</name>
    <dbReference type="NCBI Taxonomy" id="2683610"/>
    <lineage>
        <taxon>Bacteria</taxon>
        <taxon>Bacillati</taxon>
        <taxon>Bacillota</taxon>
        <taxon>Bacilli</taxon>
        <taxon>Bacillales</taxon>
        <taxon>Bacillaceae</taxon>
        <taxon>Bacillus</taxon>
    </lineage>
</organism>
<evidence type="ECO:0000313" key="2">
    <source>
        <dbReference type="Proteomes" id="UP001312865"/>
    </source>
</evidence>
<keyword evidence="2" id="KW-1185">Reference proteome</keyword>
<sequence>MPKWLQNQMKRAFLEKDRYQIKLLNQCWFFYTKNTTRKQCFLFYSLVGI</sequence>
<dbReference type="RefSeq" id="WP_336588817.1">
    <property type="nucleotide sequence ID" value="NZ_JBBAXC010000025.1"/>
</dbReference>
<accession>A0ABU8HJU3</accession>
<dbReference type="Pfam" id="PF26301">
    <property type="entry name" value="spore_CmpA"/>
    <property type="match status" value="1"/>
</dbReference>
<dbReference type="NCBIfam" id="NF033225">
    <property type="entry name" value="spore_CmpA"/>
    <property type="match status" value="1"/>
</dbReference>
<protein>
    <submittedName>
        <fullName evidence="1">Cortex morphogenetic protein CmpA</fullName>
    </submittedName>
</protein>
<gene>
    <name evidence="1" type="primary">cmpA</name>
    <name evidence="1" type="ORF">WAK64_20305</name>
</gene>
<dbReference type="EMBL" id="JBBAXC010000025">
    <property type="protein sequence ID" value="MEI5909373.1"/>
    <property type="molecule type" value="Genomic_DNA"/>
</dbReference>
<comment type="caution">
    <text evidence="1">The sequence shown here is derived from an EMBL/GenBank/DDBJ whole genome shotgun (WGS) entry which is preliminary data.</text>
</comment>
<proteinExistence type="predicted"/>
<name>A0ABU8HJU3_9BACI</name>
<dbReference type="InterPro" id="IPR047764">
    <property type="entry name" value="CmpA"/>
</dbReference>
<dbReference type="Proteomes" id="UP001312865">
    <property type="component" value="Unassembled WGS sequence"/>
</dbReference>
<evidence type="ECO:0000313" key="1">
    <source>
        <dbReference type="EMBL" id="MEI5909373.1"/>
    </source>
</evidence>
<reference evidence="1 2" key="1">
    <citation type="journal article" date="2018" name="J. Microbiol.">
        <title>Bacillus spongiae sp. nov., isolated from sponge of Jeju Island.</title>
        <authorList>
            <person name="Lee G.E."/>
            <person name="Im W.T."/>
            <person name="Park J.S."/>
        </authorList>
    </citation>
    <scope>NUCLEOTIDE SEQUENCE [LARGE SCALE GENOMIC DNA]</scope>
    <source>
        <strain evidence="1 2">135PIL107-10</strain>
    </source>
</reference>